<proteinExistence type="predicted"/>
<evidence type="ECO:0000256" key="1">
    <source>
        <dbReference type="ARBA" id="ARBA00022448"/>
    </source>
</evidence>
<comment type="caution">
    <text evidence="5">The sequence shown here is derived from an EMBL/GenBank/DDBJ whole genome shotgun (WGS) entry which is preliminary data.</text>
</comment>
<keyword evidence="6" id="KW-1185">Reference proteome</keyword>
<feature type="domain" description="Pleiotropic ABC efflux transporter N-terminal" evidence="4">
    <location>
        <begin position="61"/>
        <end position="153"/>
    </location>
</feature>
<dbReference type="Pfam" id="PF14510">
    <property type="entry name" value="ABC_trans_N"/>
    <property type="match status" value="1"/>
</dbReference>
<dbReference type="Proteomes" id="UP000224854">
    <property type="component" value="Unassembled WGS sequence"/>
</dbReference>
<evidence type="ECO:0008006" key="7">
    <source>
        <dbReference type="Google" id="ProtNLM"/>
    </source>
</evidence>
<evidence type="ECO:0000259" key="3">
    <source>
        <dbReference type="Pfam" id="PF00005"/>
    </source>
</evidence>
<dbReference type="GO" id="GO:0005524">
    <property type="term" value="F:ATP binding"/>
    <property type="evidence" value="ECO:0007669"/>
    <property type="project" value="InterPro"/>
</dbReference>
<evidence type="ECO:0000313" key="5">
    <source>
        <dbReference type="EMBL" id="PHH82187.1"/>
    </source>
</evidence>
<sequence>MEGNGGGPRRDSSRRSQQPAQRGREEEEVYSSSSSTDKAQEERLQRQTSNAMIESTDRDELVRIATALSQRRSNVSITQHPSQRQPTLEEIGENDASLNPESPDFDLHRWLQRFMGQLQEQGMADHKTGVVFRQLDVLGSGSALQLQHTVGSALMAPLRVGELFSFGNKHPKHILHGFEGLVKSGELLVVLGRPGSGCSTLLKTLCGQLHGLKLGQHCSVHYNGIPLKQMQREFRGEAVYNQEVDKHFPHLTVGQTLEFAASARTPSHRIQNMSRREYCRYLAQVVMSICGLSHTYNTKVGNDFVRGVSGGERKRVSIAEMIVAGSPLSAWDNR</sequence>
<dbReference type="InterPro" id="IPR027417">
    <property type="entry name" value="P-loop_NTPase"/>
</dbReference>
<keyword evidence="1" id="KW-0813">Transport</keyword>
<dbReference type="Gene3D" id="3.40.50.300">
    <property type="entry name" value="P-loop containing nucleotide triphosphate hydrolases"/>
    <property type="match status" value="1"/>
</dbReference>
<dbReference type="SUPFAM" id="SSF52540">
    <property type="entry name" value="P-loop containing nucleoside triphosphate hydrolases"/>
    <property type="match status" value="1"/>
</dbReference>
<gene>
    <name evidence="5" type="ORF">CDD82_6745</name>
</gene>
<dbReference type="AlphaFoldDB" id="A0A2C5ZM98"/>
<evidence type="ECO:0000256" key="2">
    <source>
        <dbReference type="SAM" id="MobiDB-lite"/>
    </source>
</evidence>
<dbReference type="GO" id="GO:0016887">
    <property type="term" value="F:ATP hydrolysis activity"/>
    <property type="evidence" value="ECO:0007669"/>
    <property type="project" value="InterPro"/>
</dbReference>
<reference evidence="5 6" key="1">
    <citation type="submission" date="2017-06" db="EMBL/GenBank/DDBJ databases">
        <title>Ant-infecting Ophiocordyceps genomes reveal a high diversity of potential behavioral manipulation genes and a possible major role for enterotoxins.</title>
        <authorList>
            <person name="De Bekker C."/>
            <person name="Evans H.C."/>
            <person name="Brachmann A."/>
            <person name="Hughes D.P."/>
        </authorList>
    </citation>
    <scope>NUCLEOTIDE SEQUENCE [LARGE SCALE GENOMIC DNA]</scope>
    <source>
        <strain evidence="5 6">1348a</strain>
    </source>
</reference>
<name>A0A2C5ZM98_9HYPO</name>
<dbReference type="OrthoDB" id="5152658at2759"/>
<feature type="region of interest" description="Disordered" evidence="2">
    <location>
        <begin position="1"/>
        <end position="57"/>
    </location>
</feature>
<dbReference type="PANTHER" id="PTHR19241">
    <property type="entry name" value="ATP-BINDING CASSETTE TRANSPORTER"/>
    <property type="match status" value="1"/>
</dbReference>
<evidence type="ECO:0000259" key="4">
    <source>
        <dbReference type="Pfam" id="PF14510"/>
    </source>
</evidence>
<feature type="domain" description="ABC transporter" evidence="3">
    <location>
        <begin position="179"/>
        <end position="333"/>
    </location>
</feature>
<dbReference type="EMBL" id="NJEU01000072">
    <property type="protein sequence ID" value="PHH82187.1"/>
    <property type="molecule type" value="Genomic_DNA"/>
</dbReference>
<dbReference type="InterPro" id="IPR003439">
    <property type="entry name" value="ABC_transporter-like_ATP-bd"/>
</dbReference>
<protein>
    <recommendedName>
        <fullName evidence="7">ABC transporter domain-containing protein</fullName>
    </recommendedName>
</protein>
<organism evidence="5 6">
    <name type="scientific">Ophiocordyceps australis</name>
    <dbReference type="NCBI Taxonomy" id="1399860"/>
    <lineage>
        <taxon>Eukaryota</taxon>
        <taxon>Fungi</taxon>
        <taxon>Dikarya</taxon>
        <taxon>Ascomycota</taxon>
        <taxon>Pezizomycotina</taxon>
        <taxon>Sordariomycetes</taxon>
        <taxon>Hypocreomycetidae</taxon>
        <taxon>Hypocreales</taxon>
        <taxon>Ophiocordycipitaceae</taxon>
        <taxon>Ophiocordyceps</taxon>
    </lineage>
</organism>
<dbReference type="Pfam" id="PF00005">
    <property type="entry name" value="ABC_tran"/>
    <property type="match status" value="1"/>
</dbReference>
<evidence type="ECO:0000313" key="6">
    <source>
        <dbReference type="Proteomes" id="UP000224854"/>
    </source>
</evidence>
<accession>A0A2C5ZM98</accession>
<dbReference type="InterPro" id="IPR029481">
    <property type="entry name" value="ABC_trans_N"/>
</dbReference>